<protein>
    <submittedName>
        <fullName evidence="2">DUF2958 domain-containing protein</fullName>
    </submittedName>
</protein>
<dbReference type="AlphaFoldDB" id="A0A502G3U1"/>
<dbReference type="Proteomes" id="UP000319931">
    <property type="component" value="Unassembled WGS sequence"/>
</dbReference>
<dbReference type="Pfam" id="PF11171">
    <property type="entry name" value="DUF2958"/>
    <property type="match status" value="1"/>
</dbReference>
<dbReference type="EMBL" id="RCZC01000001">
    <property type="protein sequence ID" value="TPG56568.1"/>
    <property type="molecule type" value="Genomic_DNA"/>
</dbReference>
<feature type="compositionally biased region" description="Basic and acidic residues" evidence="1">
    <location>
        <begin position="137"/>
        <end position="148"/>
    </location>
</feature>
<reference evidence="2 3" key="1">
    <citation type="journal article" date="2019" name="Environ. Microbiol.">
        <title>Species interactions and distinct microbial communities in high Arctic permafrost affected cryosols are associated with the CH4 and CO2 gas fluxes.</title>
        <authorList>
            <person name="Altshuler I."/>
            <person name="Hamel J."/>
            <person name="Turney S."/>
            <person name="Magnuson E."/>
            <person name="Levesque R."/>
            <person name="Greer C."/>
            <person name="Whyte L.G."/>
        </authorList>
    </citation>
    <scope>NUCLEOTIDE SEQUENCE [LARGE SCALE GENOMIC DNA]</scope>
    <source>
        <strain evidence="2 3">E6.1</strain>
    </source>
</reference>
<evidence type="ECO:0000313" key="3">
    <source>
        <dbReference type="Proteomes" id="UP000319931"/>
    </source>
</evidence>
<feature type="region of interest" description="Disordered" evidence="1">
    <location>
        <begin position="127"/>
        <end position="148"/>
    </location>
</feature>
<gene>
    <name evidence="2" type="ORF">EAH76_03280</name>
</gene>
<organism evidence="2 3">
    <name type="scientific">Sphingomonas glacialis</name>
    <dbReference type="NCBI Taxonomy" id="658225"/>
    <lineage>
        <taxon>Bacteria</taxon>
        <taxon>Pseudomonadati</taxon>
        <taxon>Pseudomonadota</taxon>
        <taxon>Alphaproteobacteria</taxon>
        <taxon>Sphingomonadales</taxon>
        <taxon>Sphingomonadaceae</taxon>
        <taxon>Sphingomonas</taxon>
    </lineage>
</organism>
<evidence type="ECO:0000256" key="1">
    <source>
        <dbReference type="SAM" id="MobiDB-lite"/>
    </source>
</evidence>
<name>A0A502G3U1_9SPHN</name>
<evidence type="ECO:0000313" key="2">
    <source>
        <dbReference type="EMBL" id="TPG56568.1"/>
    </source>
</evidence>
<keyword evidence="3" id="KW-1185">Reference proteome</keyword>
<dbReference type="RefSeq" id="WP_140848052.1">
    <property type="nucleotide sequence ID" value="NZ_RCZC01000001.1"/>
</dbReference>
<accession>A0A502G3U1</accession>
<comment type="caution">
    <text evidence="2">The sequence shown here is derived from an EMBL/GenBank/DDBJ whole genome shotgun (WGS) entry which is preliminary data.</text>
</comment>
<proteinExistence type="predicted"/>
<dbReference type="OrthoDB" id="1070337at2"/>
<dbReference type="InterPro" id="IPR021341">
    <property type="entry name" value="DUF2958"/>
</dbReference>
<sequence length="148" mass="15954">MILLPPILRFALRANDMSRRACDENGRQFDPAPVIKLFLSVGAATWLATELDEDGDTLFGLADLGFGCPELGYFSLSEIAAVRLPFGLCIERDMSFDTTISLSVWAETARRAGSIIWAETLLRRAAQGGSTPGADPDLPHRSGEPDGG</sequence>